<feature type="domain" description="AMP-dependent ligase C-terminal" evidence="2">
    <location>
        <begin position="350"/>
        <end position="442"/>
    </location>
</feature>
<dbReference type="RefSeq" id="WP_408170289.1">
    <property type="nucleotide sequence ID" value="NZ_JAQQFR010000019.1"/>
</dbReference>
<dbReference type="InterPro" id="IPR042099">
    <property type="entry name" value="ANL_N_sf"/>
</dbReference>
<reference evidence="3 4" key="1">
    <citation type="journal article" date="2024" name="Chem. Sci.">
        <title>Discovery of megapolipeptins by genome mining of a Burkholderiales bacteria collection.</title>
        <authorList>
            <person name="Paulo B.S."/>
            <person name="Recchia M.J.J."/>
            <person name="Lee S."/>
            <person name="Fergusson C.H."/>
            <person name="Romanowski S.B."/>
            <person name="Hernandez A."/>
            <person name="Krull N."/>
            <person name="Liu D.Y."/>
            <person name="Cavanagh H."/>
            <person name="Bos A."/>
            <person name="Gray C.A."/>
            <person name="Murphy B.T."/>
            <person name="Linington R.G."/>
            <person name="Eustaquio A.S."/>
        </authorList>
    </citation>
    <scope>NUCLEOTIDE SEQUENCE [LARGE SCALE GENOMIC DNA]</scope>
    <source>
        <strain evidence="3 4">RL21-008-BIB-B</strain>
    </source>
</reference>
<dbReference type="InterPro" id="IPR000873">
    <property type="entry name" value="AMP-dep_synth/lig_dom"/>
</dbReference>
<sequence>MRSGALLAAAPLHLDPAESWDRATLESFQLAKLRTQLARLAQDSAYYAPLFKRLGWNAGELDSLADLSKLPFTTKSDYVNSIGPDAPFGQFMTVPRSDVLRMHFSSGTTSAPTPQFWTQHDLDRWAAMYARHSHAQGIGPDDIVQCMYSYTWFVGGLGATAGYQGVGAMVIPAGSQDTERQINTLFTYGSTVLCGTPSFITHLAEEVRKRGRDPATSTVRTIMMGGEPGASIPATRKRIEELWGARAYDAYGCLEFQPIAGECAAQAGLHLAEDFLYAEVVDADTRQAVPDGTPGVLVVTHLDKQAGPLVRWWTGDIVVRDSTPCTCGRTHARLLGGVRGRADDMLVVRGINVFPSAVEEVVRNSPGLGDEYQLVINASVYDAGGFMKSIHVRVEQSDASADAEQLAAQLVRDIKEKLQVGAAVEVLPFGTLTRSTHKAKRLARED</sequence>
<evidence type="ECO:0000259" key="1">
    <source>
        <dbReference type="Pfam" id="PF00501"/>
    </source>
</evidence>
<accession>A0ABW8ZD93</accession>
<comment type="caution">
    <text evidence="3">The sequence shown here is derived from an EMBL/GenBank/DDBJ whole genome shotgun (WGS) entry which is preliminary data.</text>
</comment>
<evidence type="ECO:0000313" key="3">
    <source>
        <dbReference type="EMBL" id="MFL9881134.1"/>
    </source>
</evidence>
<dbReference type="SUPFAM" id="SSF56801">
    <property type="entry name" value="Acetyl-CoA synthetase-like"/>
    <property type="match status" value="1"/>
</dbReference>
<dbReference type="PANTHER" id="PTHR43845">
    <property type="entry name" value="BLR5969 PROTEIN"/>
    <property type="match status" value="1"/>
</dbReference>
<dbReference type="Gene3D" id="3.30.300.30">
    <property type="match status" value="1"/>
</dbReference>
<dbReference type="Pfam" id="PF14535">
    <property type="entry name" value="AMP-binding_C_2"/>
    <property type="match status" value="1"/>
</dbReference>
<evidence type="ECO:0000313" key="4">
    <source>
        <dbReference type="Proteomes" id="UP001629214"/>
    </source>
</evidence>
<feature type="domain" description="AMP-dependent synthetase/ligase" evidence="1">
    <location>
        <begin position="93"/>
        <end position="299"/>
    </location>
</feature>
<dbReference type="InterPro" id="IPR045851">
    <property type="entry name" value="AMP-bd_C_sf"/>
</dbReference>
<dbReference type="Pfam" id="PF00501">
    <property type="entry name" value="AMP-binding"/>
    <property type="match status" value="1"/>
</dbReference>
<name>A0ABW8ZD93_9BURK</name>
<gene>
    <name evidence="3" type="ORF">PQR63_22240</name>
</gene>
<evidence type="ECO:0000259" key="2">
    <source>
        <dbReference type="Pfam" id="PF14535"/>
    </source>
</evidence>
<proteinExistence type="predicted"/>
<dbReference type="PANTHER" id="PTHR43845:SF1">
    <property type="entry name" value="BLR5969 PROTEIN"/>
    <property type="match status" value="1"/>
</dbReference>
<keyword evidence="4" id="KW-1185">Reference proteome</keyword>
<dbReference type="Gene3D" id="3.40.50.12780">
    <property type="entry name" value="N-terminal domain of ligase-like"/>
    <property type="match status" value="1"/>
</dbReference>
<dbReference type="Proteomes" id="UP001629214">
    <property type="component" value="Unassembled WGS sequence"/>
</dbReference>
<dbReference type="EMBL" id="JAQQFR010000019">
    <property type="protein sequence ID" value="MFL9881134.1"/>
    <property type="molecule type" value="Genomic_DNA"/>
</dbReference>
<protein>
    <submittedName>
        <fullName evidence="3">AMP-binding protein</fullName>
    </submittedName>
</protein>
<organism evidence="3 4">
    <name type="scientific">Herbaspirillum rhizosphaerae</name>
    <dbReference type="NCBI Taxonomy" id="346179"/>
    <lineage>
        <taxon>Bacteria</taxon>
        <taxon>Pseudomonadati</taxon>
        <taxon>Pseudomonadota</taxon>
        <taxon>Betaproteobacteria</taxon>
        <taxon>Burkholderiales</taxon>
        <taxon>Oxalobacteraceae</taxon>
        <taxon>Herbaspirillum</taxon>
    </lineage>
</organism>
<dbReference type="InterPro" id="IPR028154">
    <property type="entry name" value="AMP-dep_Lig_C"/>
</dbReference>